<evidence type="ECO:0008006" key="4">
    <source>
        <dbReference type="Google" id="ProtNLM"/>
    </source>
</evidence>
<reference evidence="2" key="1">
    <citation type="submission" date="2023-07" db="EMBL/GenBank/DDBJ databases">
        <title>The genome sequence of Rhodocytophaga aerolata KACC 12507.</title>
        <authorList>
            <person name="Zhang X."/>
        </authorList>
    </citation>
    <scope>NUCLEOTIDE SEQUENCE</scope>
    <source>
        <strain evidence="2">KACC 12507</strain>
    </source>
</reference>
<dbReference type="RefSeq" id="WP_302042528.1">
    <property type="nucleotide sequence ID" value="NZ_JAUKPO010000085.1"/>
</dbReference>
<name>A0ABT8RHZ9_9BACT</name>
<gene>
    <name evidence="2" type="ORF">Q0590_35990</name>
</gene>
<sequence length="273" mass="30063">MKSKLLTATLMLLISLQLVAQTNPLVGTWQAVSFVGTDADGKKITYDDSQFVETKIITPSHYALFTQMKQGDSLVFDKAMTGIVTVEGNKYTETPMYISQQQKGGAASFTYKLEGDKFMQSGSGTDANGKKVSYVITFQKVKAPAQSNPAIGTWNQLSSKGTSARGEKWQHDNSTHTRLLVVNPTHFMIIAHNNKQFENAIVGSYKMQGNKMVIDTYTHSKYPGTAQVELIPHLEGAKMTVDAKATLKDGKVDTWTDVYEKVNEKTSKTASTK</sequence>
<accession>A0ABT8RHZ9</accession>
<keyword evidence="1" id="KW-0732">Signal</keyword>
<protein>
    <recommendedName>
        <fullName evidence="4">Lipocalin-like domain-containing protein</fullName>
    </recommendedName>
</protein>
<proteinExistence type="predicted"/>
<dbReference type="Proteomes" id="UP001168528">
    <property type="component" value="Unassembled WGS sequence"/>
</dbReference>
<feature type="signal peptide" evidence="1">
    <location>
        <begin position="1"/>
        <end position="20"/>
    </location>
</feature>
<comment type="caution">
    <text evidence="2">The sequence shown here is derived from an EMBL/GenBank/DDBJ whole genome shotgun (WGS) entry which is preliminary data.</text>
</comment>
<evidence type="ECO:0000313" key="2">
    <source>
        <dbReference type="EMBL" id="MDO1451731.1"/>
    </source>
</evidence>
<dbReference type="EMBL" id="JAUKPO010000085">
    <property type="protein sequence ID" value="MDO1451731.1"/>
    <property type="molecule type" value="Genomic_DNA"/>
</dbReference>
<evidence type="ECO:0000256" key="1">
    <source>
        <dbReference type="SAM" id="SignalP"/>
    </source>
</evidence>
<organism evidence="2 3">
    <name type="scientific">Rhodocytophaga aerolata</name>
    <dbReference type="NCBI Taxonomy" id="455078"/>
    <lineage>
        <taxon>Bacteria</taxon>
        <taxon>Pseudomonadati</taxon>
        <taxon>Bacteroidota</taxon>
        <taxon>Cytophagia</taxon>
        <taxon>Cytophagales</taxon>
        <taxon>Rhodocytophagaceae</taxon>
        <taxon>Rhodocytophaga</taxon>
    </lineage>
</organism>
<keyword evidence="3" id="KW-1185">Reference proteome</keyword>
<evidence type="ECO:0000313" key="3">
    <source>
        <dbReference type="Proteomes" id="UP001168528"/>
    </source>
</evidence>
<feature type="chain" id="PRO_5045410506" description="Lipocalin-like domain-containing protein" evidence="1">
    <location>
        <begin position="21"/>
        <end position="273"/>
    </location>
</feature>